<comment type="similarity">
    <text evidence="2">Belongs to the G-protein coupled receptor 4 family.</text>
</comment>
<keyword evidence="6" id="KW-0297">G-protein coupled receptor</keyword>
<evidence type="ECO:0000256" key="11">
    <source>
        <dbReference type="SAM" id="Phobius"/>
    </source>
</evidence>
<keyword evidence="13" id="KW-1185">Reference proteome</keyword>
<evidence type="ECO:0000256" key="2">
    <source>
        <dbReference type="ARBA" id="ARBA00011085"/>
    </source>
</evidence>
<keyword evidence="5 11" id="KW-1133">Transmembrane helix</keyword>
<dbReference type="InterPro" id="IPR000481">
    <property type="entry name" value="GPCR_Pheromne_B_alpha_rcpt"/>
</dbReference>
<comment type="caution">
    <text evidence="12">The sequence shown here is derived from an EMBL/GenBank/DDBJ whole genome shotgun (WGS) entry which is preliminary data.</text>
</comment>
<dbReference type="GO" id="GO:0005886">
    <property type="term" value="C:plasma membrane"/>
    <property type="evidence" value="ECO:0007669"/>
    <property type="project" value="TreeGrafter"/>
</dbReference>
<dbReference type="AlphaFoldDB" id="A0A9W8MTQ0"/>
<name>A0A9W8MTQ0_9AGAR</name>
<evidence type="ECO:0000256" key="6">
    <source>
        <dbReference type="ARBA" id="ARBA00023040"/>
    </source>
</evidence>
<feature type="compositionally biased region" description="Low complexity" evidence="10">
    <location>
        <begin position="165"/>
        <end position="193"/>
    </location>
</feature>
<evidence type="ECO:0000256" key="10">
    <source>
        <dbReference type="SAM" id="MobiDB-lite"/>
    </source>
</evidence>
<dbReference type="InterPro" id="IPR001499">
    <property type="entry name" value="GPCR_STE3"/>
</dbReference>
<feature type="transmembrane region" description="Helical" evidence="11">
    <location>
        <begin position="69"/>
        <end position="89"/>
    </location>
</feature>
<accession>A0A9W8MTQ0</accession>
<gene>
    <name evidence="12" type="ORF">NLJ89_g8843</name>
</gene>
<evidence type="ECO:0000256" key="1">
    <source>
        <dbReference type="ARBA" id="ARBA00004141"/>
    </source>
</evidence>
<evidence type="ECO:0008006" key="14">
    <source>
        <dbReference type="Google" id="ProtNLM"/>
    </source>
</evidence>
<dbReference type="Proteomes" id="UP001148786">
    <property type="component" value="Unassembled WGS sequence"/>
</dbReference>
<dbReference type="EMBL" id="JANKHO010001269">
    <property type="protein sequence ID" value="KAJ3502539.1"/>
    <property type="molecule type" value="Genomic_DNA"/>
</dbReference>
<dbReference type="GO" id="GO:0004934">
    <property type="term" value="F:mating-type alpha-factor pheromone receptor activity"/>
    <property type="evidence" value="ECO:0007669"/>
    <property type="project" value="InterPro"/>
</dbReference>
<keyword evidence="7 11" id="KW-0472">Membrane</keyword>
<evidence type="ECO:0000256" key="8">
    <source>
        <dbReference type="ARBA" id="ARBA00023170"/>
    </source>
</evidence>
<keyword evidence="8" id="KW-0675">Receptor</keyword>
<evidence type="ECO:0000313" key="13">
    <source>
        <dbReference type="Proteomes" id="UP001148786"/>
    </source>
</evidence>
<feature type="region of interest" description="Disordered" evidence="10">
    <location>
        <begin position="164"/>
        <end position="193"/>
    </location>
</feature>
<reference evidence="12" key="1">
    <citation type="submission" date="2022-07" db="EMBL/GenBank/DDBJ databases">
        <title>Genome Sequence of Agrocybe chaxingu.</title>
        <authorList>
            <person name="Buettner E."/>
        </authorList>
    </citation>
    <scope>NUCLEOTIDE SEQUENCE</scope>
    <source>
        <strain evidence="12">MP-N11</strain>
    </source>
</reference>
<dbReference type="GO" id="GO:0000750">
    <property type="term" value="P:pheromone-dependent signal transduction involved in conjugation with cellular fusion"/>
    <property type="evidence" value="ECO:0007669"/>
    <property type="project" value="TreeGrafter"/>
</dbReference>
<evidence type="ECO:0000256" key="7">
    <source>
        <dbReference type="ARBA" id="ARBA00023136"/>
    </source>
</evidence>
<evidence type="ECO:0000256" key="3">
    <source>
        <dbReference type="ARBA" id="ARBA00022507"/>
    </source>
</evidence>
<protein>
    <recommendedName>
        <fullName evidence="14">Pheromone receptor</fullName>
    </recommendedName>
</protein>
<evidence type="ECO:0000313" key="12">
    <source>
        <dbReference type="EMBL" id="KAJ3502539.1"/>
    </source>
</evidence>
<keyword evidence="9" id="KW-0807">Transducer</keyword>
<dbReference type="PANTHER" id="PTHR28097:SF1">
    <property type="entry name" value="PHEROMONE A FACTOR RECEPTOR"/>
    <property type="match status" value="1"/>
</dbReference>
<dbReference type="PANTHER" id="PTHR28097">
    <property type="entry name" value="PHEROMONE A FACTOR RECEPTOR"/>
    <property type="match status" value="1"/>
</dbReference>
<evidence type="ECO:0000256" key="9">
    <source>
        <dbReference type="ARBA" id="ARBA00023224"/>
    </source>
</evidence>
<proteinExistence type="inferred from homology"/>
<comment type="subcellular location">
    <subcellularLocation>
        <location evidence="1">Membrane</location>
        <topology evidence="1">Multi-pass membrane protein</topology>
    </subcellularLocation>
</comment>
<dbReference type="Pfam" id="PF02076">
    <property type="entry name" value="STE3"/>
    <property type="match status" value="1"/>
</dbReference>
<feature type="transmembrane region" description="Helical" evidence="11">
    <location>
        <begin position="7"/>
        <end position="27"/>
    </location>
</feature>
<dbReference type="OrthoDB" id="2874149at2759"/>
<keyword evidence="3" id="KW-0589">Pheromone response</keyword>
<evidence type="ECO:0000256" key="5">
    <source>
        <dbReference type="ARBA" id="ARBA00022989"/>
    </source>
</evidence>
<sequence>MTYPNEVFTAFAFIGFLMCAIPFPWHFEAWNTGTCLYMAWTGLACLNQFINSIIWHDNAINWAPVWCDISAKFIVGTAVAIPAASLCINRRLYHIASVRSVTITKAEKRRAIMVDLAIGLGLPVLEMILRASSPFELSNLLLRVFQNTSPKAIASTSSRILAAIPSPTTPGSPTSSSPSLPSLSASYLPSTRS</sequence>
<dbReference type="PRINTS" id="PR00899">
    <property type="entry name" value="GPCRSTE3"/>
</dbReference>
<organism evidence="12 13">
    <name type="scientific">Agrocybe chaxingu</name>
    <dbReference type="NCBI Taxonomy" id="84603"/>
    <lineage>
        <taxon>Eukaryota</taxon>
        <taxon>Fungi</taxon>
        <taxon>Dikarya</taxon>
        <taxon>Basidiomycota</taxon>
        <taxon>Agaricomycotina</taxon>
        <taxon>Agaricomycetes</taxon>
        <taxon>Agaricomycetidae</taxon>
        <taxon>Agaricales</taxon>
        <taxon>Agaricineae</taxon>
        <taxon>Strophariaceae</taxon>
        <taxon>Agrocybe</taxon>
    </lineage>
</organism>
<evidence type="ECO:0000256" key="4">
    <source>
        <dbReference type="ARBA" id="ARBA00022692"/>
    </source>
</evidence>
<dbReference type="CDD" id="cd14966">
    <property type="entry name" value="7tmD_STE3"/>
    <property type="match status" value="1"/>
</dbReference>
<keyword evidence="4 11" id="KW-0812">Transmembrane</keyword>
<dbReference type="PRINTS" id="PR00901">
    <property type="entry name" value="PHEROMONEBAR"/>
</dbReference>